<keyword evidence="2 7" id="KW-0645">Protease</keyword>
<evidence type="ECO:0000256" key="2">
    <source>
        <dbReference type="ARBA" id="ARBA00022670"/>
    </source>
</evidence>
<feature type="compositionally biased region" description="Basic and acidic residues" evidence="5">
    <location>
        <begin position="862"/>
        <end position="871"/>
    </location>
</feature>
<feature type="compositionally biased region" description="Basic and acidic residues" evidence="5">
    <location>
        <begin position="625"/>
        <end position="643"/>
    </location>
</feature>
<dbReference type="FunFam" id="1.10.418.20:FF:000001">
    <property type="entry name" value="sentrin-specific protease 6 isoform X1"/>
    <property type="match status" value="1"/>
</dbReference>
<keyword evidence="3" id="KW-0833">Ubl conjugation pathway</keyword>
<feature type="compositionally biased region" description="Basic and acidic residues" evidence="5">
    <location>
        <begin position="116"/>
        <end position="125"/>
    </location>
</feature>
<dbReference type="GO" id="GO:0005737">
    <property type="term" value="C:cytoplasm"/>
    <property type="evidence" value="ECO:0007669"/>
    <property type="project" value="TreeGrafter"/>
</dbReference>
<evidence type="ECO:0000313" key="7">
    <source>
        <dbReference type="EMBL" id="KAG7503504.1"/>
    </source>
</evidence>
<dbReference type="GO" id="GO:0006508">
    <property type="term" value="P:proteolysis"/>
    <property type="evidence" value="ECO:0007669"/>
    <property type="project" value="UniProtKB-KW"/>
</dbReference>
<dbReference type="GO" id="GO:0070139">
    <property type="term" value="F:SUMO-specific endopeptidase activity"/>
    <property type="evidence" value="ECO:0007669"/>
    <property type="project" value="TreeGrafter"/>
</dbReference>
<dbReference type="PROSITE" id="PS50600">
    <property type="entry name" value="ULP_PROTEASE"/>
    <property type="match status" value="1"/>
</dbReference>
<gene>
    <name evidence="7" type="ORF">JOB18_039596</name>
</gene>
<evidence type="ECO:0000256" key="3">
    <source>
        <dbReference type="ARBA" id="ARBA00022786"/>
    </source>
</evidence>
<keyword evidence="4" id="KW-0378">Hydrolase</keyword>
<evidence type="ECO:0000313" key="8">
    <source>
        <dbReference type="Proteomes" id="UP000693946"/>
    </source>
</evidence>
<dbReference type="InterPro" id="IPR051947">
    <property type="entry name" value="Sentrin-specific_protease"/>
</dbReference>
<accession>A0AAV6RDK9</accession>
<comment type="caution">
    <text evidence="7">The sequence shown here is derived from an EMBL/GenBank/DDBJ whole genome shotgun (WGS) entry which is preliminary data.</text>
</comment>
<feature type="domain" description="Ubiquitin-like protease family profile" evidence="6">
    <location>
        <begin position="732"/>
        <end position="965"/>
    </location>
</feature>
<feature type="region of interest" description="Disordered" evidence="5">
    <location>
        <begin position="851"/>
        <end position="880"/>
    </location>
</feature>
<evidence type="ECO:0000256" key="1">
    <source>
        <dbReference type="ARBA" id="ARBA00022553"/>
    </source>
</evidence>
<dbReference type="FunFam" id="1.10.418.20:FF:000004">
    <property type="entry name" value="sentrin-specific protease 7 isoform X1"/>
    <property type="match status" value="1"/>
</dbReference>
<protein>
    <submittedName>
        <fullName evidence="7">Sentrin-specific protease 7 isoform X1</fullName>
    </submittedName>
</protein>
<organism evidence="7 8">
    <name type="scientific">Solea senegalensis</name>
    <name type="common">Senegalese sole</name>
    <dbReference type="NCBI Taxonomy" id="28829"/>
    <lineage>
        <taxon>Eukaryota</taxon>
        <taxon>Metazoa</taxon>
        <taxon>Chordata</taxon>
        <taxon>Craniata</taxon>
        <taxon>Vertebrata</taxon>
        <taxon>Euteleostomi</taxon>
        <taxon>Actinopterygii</taxon>
        <taxon>Neopterygii</taxon>
        <taxon>Teleostei</taxon>
        <taxon>Neoteleostei</taxon>
        <taxon>Acanthomorphata</taxon>
        <taxon>Carangaria</taxon>
        <taxon>Pleuronectiformes</taxon>
        <taxon>Pleuronectoidei</taxon>
        <taxon>Soleidae</taxon>
        <taxon>Solea</taxon>
    </lineage>
</organism>
<feature type="compositionally biased region" description="Basic and acidic residues" evidence="5">
    <location>
        <begin position="208"/>
        <end position="221"/>
    </location>
</feature>
<dbReference type="InterPro" id="IPR003653">
    <property type="entry name" value="Peptidase_C48_C"/>
</dbReference>
<reference evidence="7 8" key="1">
    <citation type="journal article" date="2021" name="Sci. Rep.">
        <title>Chromosome anchoring in Senegalese sole (Solea senegalensis) reveals sex-associated markers and genome rearrangements in flatfish.</title>
        <authorList>
            <person name="Guerrero-Cozar I."/>
            <person name="Gomez-Garrido J."/>
            <person name="Berbel C."/>
            <person name="Martinez-Blanch J.F."/>
            <person name="Alioto T."/>
            <person name="Claros M.G."/>
            <person name="Gagnaire P.A."/>
            <person name="Manchado M."/>
        </authorList>
    </citation>
    <scope>NUCLEOTIDE SEQUENCE [LARGE SCALE GENOMIC DNA]</scope>
    <source>
        <strain evidence="7">Sse05_10M</strain>
    </source>
</reference>
<feature type="region of interest" description="Disordered" evidence="5">
    <location>
        <begin position="194"/>
        <end position="241"/>
    </location>
</feature>
<dbReference type="PANTHER" id="PTHR46896:SF2">
    <property type="entry name" value="SENTRIN-SPECIFIC PROTEASE 7"/>
    <property type="match status" value="1"/>
</dbReference>
<dbReference type="AlphaFoldDB" id="A0AAV6RDK9"/>
<feature type="region of interest" description="Disordered" evidence="5">
    <location>
        <begin position="94"/>
        <end position="164"/>
    </location>
</feature>
<feature type="compositionally biased region" description="Acidic residues" evidence="5">
    <location>
        <begin position="152"/>
        <end position="163"/>
    </location>
</feature>
<dbReference type="GO" id="GO:0016926">
    <property type="term" value="P:protein desumoylation"/>
    <property type="evidence" value="ECO:0007669"/>
    <property type="project" value="TreeGrafter"/>
</dbReference>
<keyword evidence="1" id="KW-0597">Phosphoprotein</keyword>
<dbReference type="EMBL" id="JAGKHQ010000012">
    <property type="protein sequence ID" value="KAG7503504.1"/>
    <property type="molecule type" value="Genomic_DNA"/>
</dbReference>
<dbReference type="GO" id="GO:0005634">
    <property type="term" value="C:nucleus"/>
    <property type="evidence" value="ECO:0007669"/>
    <property type="project" value="TreeGrafter"/>
</dbReference>
<name>A0AAV6RDK9_SOLSE</name>
<dbReference type="PANTHER" id="PTHR46896">
    <property type="entry name" value="SENTRIN-SPECIFIC PROTEASE"/>
    <property type="match status" value="1"/>
</dbReference>
<dbReference type="Proteomes" id="UP000693946">
    <property type="component" value="Linkage Group LG2"/>
</dbReference>
<dbReference type="Pfam" id="PF02902">
    <property type="entry name" value="Peptidase_C48"/>
    <property type="match status" value="1"/>
</dbReference>
<proteinExistence type="predicted"/>
<evidence type="ECO:0000259" key="6">
    <source>
        <dbReference type="PROSITE" id="PS50600"/>
    </source>
</evidence>
<evidence type="ECO:0000256" key="5">
    <source>
        <dbReference type="SAM" id="MobiDB-lite"/>
    </source>
</evidence>
<sequence>MENPLKIPMTCLSPECGKLDRQVSWTAFTGCKRQHCDSQHKNGSVLFDHAAMISLEINRRKPRLVLTDVLKTEQGKMHLERIKRSCILEKGGQMSIRKARGQSKKESLICRGTRSGQRDANKDNSKSVTKRNQRSTSSTPQRSRLRRRLHNDDEEEEKEDSQEIQEVIIGKTNGADYKFAEVVDCGLSVSWEPVESSGGCEEFPPASIKDKWTDPENEVQHSLKRKRKEEESQLNGTVSPKRHRTSVLRLTGEDMGDRGQVPAPICPEDSTEDEYFDNLDRSIVQFTVGGDDTTQVLVPVIHPNLQSGNSAGQESIVRTSSSSEPIVLSSDDEEGSSALQHCSPQIHSLVTVGDTARQEQTSQQALIEPDDSVLQDMEVVRVVVEEHPVPLPPIQSVDDSCMAIAFSNIYCGGYDGKANGDILMGDQNILIPLKDISEQVDVMLTIERKALRRYSVWEEPDMEIRELCLQENKEPSPPAVLLLCVSDTAAATVRRDLCKLRVKQGGTIEIGKASPFILLTLRYPLEGMEGALLRSLLDIDCLNGLTHDHSLSTLDSDRFSCREGIHNPILSLDDSIELIQRTGLDSHLLCLLGLETTDPFLDADQDNSSADEDKKEFSQTDEEENKTPHDLVEVELQKTRQEETVPQLDTAAEQDTETQLKPEEEQKEQEPEQPPEKKKEEPTPVYTLCHCRTKGSYFVSMCKPDSSWTKYKHQGLAHRLIQFPPPPLKGGITVTMEDLQCLDSGQFLNDVIIDFYLKYLLHNVSADVAKRCHIFSSFFYKQLTRRDNASEGGTSESCQRQRRHQRVKTWTRHVDIFKKDFLIVPVNQEAHWYLAVICFPGLDKPRVEAWPGTESDGTDTIETEKTKDEVTKAPPPGPVKCTQKTYQKNTVCKRPCILIMDSLKISLHERVFKLLREYLQSEWEVRQCSTREFGHDQMKSSHCQVPLQDNSSDCGLYLLQYVESFLKDPVVHFDLPLQLQRWFPRQQVRRKRDEIRDLVLYLYRQQNLDKRR</sequence>
<feature type="region of interest" description="Disordered" evidence="5">
    <location>
        <begin position="602"/>
        <end position="683"/>
    </location>
</feature>
<feature type="compositionally biased region" description="Basic and acidic residues" evidence="5">
    <location>
        <begin position="658"/>
        <end position="682"/>
    </location>
</feature>
<keyword evidence="8" id="KW-1185">Reference proteome</keyword>
<evidence type="ECO:0000256" key="4">
    <source>
        <dbReference type="ARBA" id="ARBA00022801"/>
    </source>
</evidence>